<dbReference type="GO" id="GO:0005524">
    <property type="term" value="F:ATP binding"/>
    <property type="evidence" value="ECO:0007669"/>
    <property type="project" value="InterPro"/>
</dbReference>
<dbReference type="VEuPathDB" id="CryptoDB:Vbra_5726"/>
<feature type="region of interest" description="Disordered" evidence="1">
    <location>
        <begin position="302"/>
        <end position="346"/>
    </location>
</feature>
<dbReference type="GO" id="GO:0004672">
    <property type="term" value="F:protein kinase activity"/>
    <property type="evidence" value="ECO:0007669"/>
    <property type="project" value="InterPro"/>
</dbReference>
<dbReference type="OrthoDB" id="6513151at2759"/>
<accession>A0A0G4F7K8</accession>
<dbReference type="InterPro" id="IPR011009">
    <property type="entry name" value="Kinase-like_dom_sf"/>
</dbReference>
<dbReference type="STRING" id="1169540.A0A0G4F7K8"/>
<feature type="domain" description="Protein kinase" evidence="2">
    <location>
        <begin position="59"/>
        <end position="405"/>
    </location>
</feature>
<sequence>MPSARGFVAVEDALASVRTNGKRKPLRRHLTREEWEDVIIQWREEVARAVESDTNSVYVDGTVPVREGLHGCVEVLFDTHDRSRYAYKIFKLYETEEERDQYVANGWDIAADAKVRHENIIKAPHILRVRTHHATVKVVVMEFCNGGTLAGSGFVAGLGEDRQFLLVPLLRQALQAVNYLHARGIIHTDMLGAEACPGENLGLRVDPITREGRLAVIDLDPMERDEDAPHTKAFKDDAEDDTRELGKVFHKLLGDHKTREAADLVRRLKRGLYQTDQAIEHIVDLWLPKYRHSATTTLHSLPLAPIPNPSQLKSLDSAPTPPKGKRRQSWVAHTGKGGIPSQDELRQREQRAWRRVWDGGRVKGAKAKIDTGLNRPPLPPPPRRPKPHAATGAMKDLEKGWRKYI</sequence>
<dbReference type="PROSITE" id="PS50011">
    <property type="entry name" value="PROTEIN_KINASE_DOM"/>
    <property type="match status" value="1"/>
</dbReference>
<dbReference type="SUPFAM" id="SSF56112">
    <property type="entry name" value="Protein kinase-like (PK-like)"/>
    <property type="match status" value="1"/>
</dbReference>
<dbReference type="AlphaFoldDB" id="A0A0G4F7K8"/>
<feature type="compositionally biased region" description="Basic and acidic residues" evidence="1">
    <location>
        <begin position="395"/>
        <end position="405"/>
    </location>
</feature>
<keyword evidence="4" id="KW-1185">Reference proteome</keyword>
<gene>
    <name evidence="3" type="ORF">Vbra_5726</name>
</gene>
<reference evidence="3 4" key="1">
    <citation type="submission" date="2014-11" db="EMBL/GenBank/DDBJ databases">
        <authorList>
            <person name="Zhu J."/>
            <person name="Qi W."/>
            <person name="Song R."/>
        </authorList>
    </citation>
    <scope>NUCLEOTIDE SEQUENCE [LARGE SCALE GENOMIC DNA]</scope>
</reference>
<dbReference type="Gene3D" id="1.10.510.10">
    <property type="entry name" value="Transferase(Phosphotransferase) domain 1"/>
    <property type="match status" value="1"/>
</dbReference>
<evidence type="ECO:0000313" key="4">
    <source>
        <dbReference type="Proteomes" id="UP000041254"/>
    </source>
</evidence>
<dbReference type="Proteomes" id="UP000041254">
    <property type="component" value="Unassembled WGS sequence"/>
</dbReference>
<evidence type="ECO:0000313" key="3">
    <source>
        <dbReference type="EMBL" id="CEM08088.1"/>
    </source>
</evidence>
<evidence type="ECO:0000259" key="2">
    <source>
        <dbReference type="PROSITE" id="PS50011"/>
    </source>
</evidence>
<dbReference type="EMBL" id="CDMY01000384">
    <property type="protein sequence ID" value="CEM08088.1"/>
    <property type="molecule type" value="Genomic_DNA"/>
</dbReference>
<dbReference type="PhylomeDB" id="A0A0G4F7K8"/>
<feature type="region of interest" description="Disordered" evidence="1">
    <location>
        <begin position="358"/>
        <end position="405"/>
    </location>
</feature>
<proteinExistence type="predicted"/>
<evidence type="ECO:0000256" key="1">
    <source>
        <dbReference type="SAM" id="MobiDB-lite"/>
    </source>
</evidence>
<dbReference type="Pfam" id="PF00069">
    <property type="entry name" value="Pkinase"/>
    <property type="match status" value="1"/>
</dbReference>
<name>A0A0G4F7K8_VITBC</name>
<dbReference type="InterPro" id="IPR000719">
    <property type="entry name" value="Prot_kinase_dom"/>
</dbReference>
<organism evidence="3 4">
    <name type="scientific">Vitrella brassicaformis (strain CCMP3155)</name>
    <dbReference type="NCBI Taxonomy" id="1169540"/>
    <lineage>
        <taxon>Eukaryota</taxon>
        <taxon>Sar</taxon>
        <taxon>Alveolata</taxon>
        <taxon>Colpodellida</taxon>
        <taxon>Vitrellaceae</taxon>
        <taxon>Vitrella</taxon>
    </lineage>
</organism>
<dbReference type="InParanoid" id="A0A0G4F7K8"/>
<protein>
    <recommendedName>
        <fullName evidence="2">Protein kinase domain-containing protein</fullName>
    </recommendedName>
</protein>